<accession>A0A919Q318</accession>
<dbReference type="EMBL" id="BONR01000002">
    <property type="protein sequence ID" value="GIG54332.1"/>
    <property type="molecule type" value="Genomic_DNA"/>
</dbReference>
<evidence type="ECO:0000313" key="2">
    <source>
        <dbReference type="Proteomes" id="UP000652354"/>
    </source>
</evidence>
<proteinExistence type="predicted"/>
<organism evidence="1 2">
    <name type="scientific">Demequina activiva</name>
    <dbReference type="NCBI Taxonomy" id="1582364"/>
    <lineage>
        <taxon>Bacteria</taxon>
        <taxon>Bacillati</taxon>
        <taxon>Actinomycetota</taxon>
        <taxon>Actinomycetes</taxon>
        <taxon>Micrococcales</taxon>
        <taxon>Demequinaceae</taxon>
        <taxon>Demequina</taxon>
    </lineage>
</organism>
<name>A0A919Q318_9MICO</name>
<dbReference type="Proteomes" id="UP000652354">
    <property type="component" value="Unassembled WGS sequence"/>
</dbReference>
<protein>
    <submittedName>
        <fullName evidence="1">Uncharacterized protein</fullName>
    </submittedName>
</protein>
<dbReference type="AlphaFoldDB" id="A0A919Q318"/>
<keyword evidence="2" id="KW-1185">Reference proteome</keyword>
<comment type="caution">
    <text evidence="1">The sequence shown here is derived from an EMBL/GenBank/DDBJ whole genome shotgun (WGS) entry which is preliminary data.</text>
</comment>
<gene>
    <name evidence="1" type="ORF">Dac01nite_10840</name>
</gene>
<sequence length="75" mass="8467">MRTSDAGYTPNMKSSATQGVLELHMLEQLDGENVLARHDIQVLRDGRSGRFERYSTYRTAPATQSSEDALRHVFP</sequence>
<reference evidence="1" key="1">
    <citation type="submission" date="2021-01" db="EMBL/GenBank/DDBJ databases">
        <title>Whole genome shotgun sequence of Demequina activiva NBRC 110675.</title>
        <authorList>
            <person name="Komaki H."/>
            <person name="Tamura T."/>
        </authorList>
    </citation>
    <scope>NUCLEOTIDE SEQUENCE</scope>
    <source>
        <strain evidence="1">NBRC 110675</strain>
    </source>
</reference>
<evidence type="ECO:0000313" key="1">
    <source>
        <dbReference type="EMBL" id="GIG54332.1"/>
    </source>
</evidence>